<evidence type="ECO:0000259" key="1">
    <source>
        <dbReference type="Pfam" id="PF03478"/>
    </source>
</evidence>
<dbReference type="InterPro" id="IPR011043">
    <property type="entry name" value="Gal_Oxase/kelch_b-propeller"/>
</dbReference>
<reference evidence="2 3" key="1">
    <citation type="journal article" date="2010" name="Nature">
        <title>Genome sequencing and analysis of the model grass Brachypodium distachyon.</title>
        <authorList>
            <consortium name="International Brachypodium Initiative"/>
        </authorList>
    </citation>
    <scope>NUCLEOTIDE SEQUENCE [LARGE SCALE GENOMIC DNA]</scope>
    <source>
        <strain evidence="2 3">Bd21</strain>
    </source>
</reference>
<dbReference type="InParanoid" id="A0A2K2CQ17"/>
<dbReference type="Proteomes" id="UP000008810">
    <property type="component" value="Chromosome 4"/>
</dbReference>
<proteinExistence type="predicted"/>
<reference evidence="2" key="2">
    <citation type="submission" date="2017-06" db="EMBL/GenBank/DDBJ databases">
        <title>WGS assembly of Brachypodium distachyon.</title>
        <authorList>
            <consortium name="The International Brachypodium Initiative"/>
            <person name="Lucas S."/>
            <person name="Harmon-Smith M."/>
            <person name="Lail K."/>
            <person name="Tice H."/>
            <person name="Grimwood J."/>
            <person name="Bruce D."/>
            <person name="Barry K."/>
            <person name="Shu S."/>
            <person name="Lindquist E."/>
            <person name="Wang M."/>
            <person name="Pitluck S."/>
            <person name="Vogel J.P."/>
            <person name="Garvin D.F."/>
            <person name="Mockler T.C."/>
            <person name="Schmutz J."/>
            <person name="Rokhsar D."/>
            <person name="Bevan M.W."/>
        </authorList>
    </citation>
    <scope>NUCLEOTIDE SEQUENCE</scope>
    <source>
        <strain evidence="2">Bd21</strain>
    </source>
</reference>
<dbReference type="EnsemblPlants" id="PNT64109">
    <property type="protein sequence ID" value="PNT64109"/>
    <property type="gene ID" value="BRADI_4g24565v3"/>
</dbReference>
<keyword evidence="4" id="KW-1185">Reference proteome</keyword>
<dbReference type="PANTHER" id="PTHR33165">
    <property type="entry name" value="F-BOX DOMAIN CONTAINING PROTEIN-LIKE-RELATED"/>
    <property type="match status" value="1"/>
</dbReference>
<dbReference type="Gramene" id="PNT64109">
    <property type="protein sequence ID" value="PNT64109"/>
    <property type="gene ID" value="BRADI_4g24565v3"/>
</dbReference>
<protein>
    <recommendedName>
        <fullName evidence="1">KIB1-4 beta-propeller domain-containing protein</fullName>
    </recommendedName>
</protein>
<name>A0A2K2CQ17_BRADI</name>
<dbReference type="PANTHER" id="PTHR33165:SF97">
    <property type="entry name" value="DUF295 DOMAIN-CONTAINING PROTEIN"/>
    <property type="match status" value="1"/>
</dbReference>
<sequence>MTKGWADLPDGPAGLVADLLLAHDVADYIRFRAVCPWWRLCAPNPRAHQGLDLMLRERRWERLAAHHRRRFLNVSTGECIQAVLPEIHGHEVLAVTPEGLLLLLRQRKDVRLLNPLTRHLIELPPVTALLPPEHLYRAAWGSGIADDDSTVVLCFRDLSVLAVAKPGDQTWTLLEFSNIASPMALLWQPTSPVMLAGRFYCVSVGAVMVLGINPRRFDVAARFQMQISPRDSVHLVYNGGDLIMVHRTRLRLAEDQPWITLYRVDLESGTLLPINSLGGGRASFMGRRCCSVWPKIKT</sequence>
<dbReference type="AlphaFoldDB" id="A0A2K2CQ17"/>
<dbReference type="Pfam" id="PF03478">
    <property type="entry name" value="Beta-prop_KIB1-4"/>
    <property type="match status" value="1"/>
</dbReference>
<evidence type="ECO:0000313" key="2">
    <source>
        <dbReference type="EMBL" id="PNT64109.1"/>
    </source>
</evidence>
<evidence type="ECO:0000313" key="4">
    <source>
        <dbReference type="Proteomes" id="UP000008810"/>
    </source>
</evidence>
<dbReference type="EMBL" id="CM000883">
    <property type="protein sequence ID" value="PNT64109.1"/>
    <property type="molecule type" value="Genomic_DNA"/>
</dbReference>
<dbReference type="InterPro" id="IPR005174">
    <property type="entry name" value="KIB1-4_b-propeller"/>
</dbReference>
<reference evidence="3" key="3">
    <citation type="submission" date="2018-08" db="UniProtKB">
        <authorList>
            <consortium name="EnsemblPlants"/>
        </authorList>
    </citation>
    <scope>IDENTIFICATION</scope>
    <source>
        <strain evidence="3">cv. Bd21</strain>
    </source>
</reference>
<accession>A0A2K2CQ17</accession>
<organism evidence="2">
    <name type="scientific">Brachypodium distachyon</name>
    <name type="common">Purple false brome</name>
    <name type="synonym">Trachynia distachya</name>
    <dbReference type="NCBI Taxonomy" id="15368"/>
    <lineage>
        <taxon>Eukaryota</taxon>
        <taxon>Viridiplantae</taxon>
        <taxon>Streptophyta</taxon>
        <taxon>Embryophyta</taxon>
        <taxon>Tracheophyta</taxon>
        <taxon>Spermatophyta</taxon>
        <taxon>Magnoliopsida</taxon>
        <taxon>Liliopsida</taxon>
        <taxon>Poales</taxon>
        <taxon>Poaceae</taxon>
        <taxon>BOP clade</taxon>
        <taxon>Pooideae</taxon>
        <taxon>Stipodae</taxon>
        <taxon>Brachypodieae</taxon>
        <taxon>Brachypodium</taxon>
    </lineage>
</organism>
<evidence type="ECO:0000313" key="3">
    <source>
        <dbReference type="EnsemblPlants" id="PNT64109"/>
    </source>
</evidence>
<dbReference type="OrthoDB" id="619048at2759"/>
<feature type="domain" description="KIB1-4 beta-propeller" evidence="1">
    <location>
        <begin position="72"/>
        <end position="291"/>
    </location>
</feature>
<dbReference type="SUPFAM" id="SSF50965">
    <property type="entry name" value="Galactose oxidase, central domain"/>
    <property type="match status" value="1"/>
</dbReference>
<gene>
    <name evidence="2" type="ORF">BRADI_4g24565v3</name>
</gene>